<evidence type="ECO:0000256" key="2">
    <source>
        <dbReference type="ARBA" id="ARBA00023002"/>
    </source>
</evidence>
<comment type="similarity">
    <text evidence="1 3 6">Belongs to the aldehyde dehydrogenase family.</text>
</comment>
<dbReference type="PIRSF" id="PIRSF036492">
    <property type="entry name" value="ALDH"/>
    <property type="match status" value="1"/>
</dbReference>
<accession>A0A848L8A9</accession>
<dbReference type="InterPro" id="IPR016163">
    <property type="entry name" value="Ald_DH_C"/>
</dbReference>
<reference evidence="8 9" key="1">
    <citation type="submission" date="2020-04" db="EMBL/GenBank/DDBJ databases">
        <title>Gordonia sp. nov. TBRC 11910.</title>
        <authorList>
            <person name="Suriyachadkun C."/>
        </authorList>
    </citation>
    <scope>NUCLEOTIDE SEQUENCE [LARGE SCALE GENOMIC DNA]</scope>
    <source>
        <strain evidence="8 9">TBRC 11910</strain>
    </source>
</reference>
<dbReference type="PROSITE" id="PS00687">
    <property type="entry name" value="ALDEHYDE_DEHYDR_GLU"/>
    <property type="match status" value="1"/>
</dbReference>
<evidence type="ECO:0000256" key="6">
    <source>
        <dbReference type="RuleBase" id="RU003345"/>
    </source>
</evidence>
<dbReference type="SUPFAM" id="SSF53720">
    <property type="entry name" value="ALDH-like"/>
    <property type="match status" value="1"/>
</dbReference>
<feature type="active site" evidence="4">
    <location>
        <position position="281"/>
    </location>
</feature>
<evidence type="ECO:0000313" key="9">
    <source>
        <dbReference type="Proteomes" id="UP000550729"/>
    </source>
</evidence>
<dbReference type="CDD" id="cd07099">
    <property type="entry name" value="ALDH_DDALDH"/>
    <property type="match status" value="1"/>
</dbReference>
<organism evidence="8 9">
    <name type="scientific">Gordonia asplenii</name>
    <dbReference type="NCBI Taxonomy" id="2725283"/>
    <lineage>
        <taxon>Bacteria</taxon>
        <taxon>Bacillati</taxon>
        <taxon>Actinomycetota</taxon>
        <taxon>Actinomycetes</taxon>
        <taxon>Mycobacteriales</taxon>
        <taxon>Gordoniaceae</taxon>
        <taxon>Gordonia</taxon>
    </lineage>
</organism>
<dbReference type="Gene3D" id="3.40.309.10">
    <property type="entry name" value="Aldehyde Dehydrogenase, Chain A, domain 2"/>
    <property type="match status" value="1"/>
</dbReference>
<dbReference type="AlphaFoldDB" id="A0A848L8A9"/>
<dbReference type="FunFam" id="3.40.309.10:FF:000009">
    <property type="entry name" value="Aldehyde dehydrogenase A"/>
    <property type="match status" value="1"/>
</dbReference>
<keyword evidence="2 3" id="KW-0560">Oxidoreductase</keyword>
<dbReference type="RefSeq" id="WP_170196327.1">
    <property type="nucleotide sequence ID" value="NZ_JABBNB010000027.1"/>
</dbReference>
<dbReference type="InterPro" id="IPR016162">
    <property type="entry name" value="Ald_DH_N"/>
</dbReference>
<feature type="active site" evidence="4 5">
    <location>
        <position position="247"/>
    </location>
</feature>
<dbReference type="Pfam" id="PF00171">
    <property type="entry name" value="Aldedh"/>
    <property type="match status" value="1"/>
</dbReference>
<feature type="domain" description="Aldehyde dehydrogenase" evidence="7">
    <location>
        <begin position="14"/>
        <end position="473"/>
    </location>
</feature>
<evidence type="ECO:0000256" key="4">
    <source>
        <dbReference type="PIRSR" id="PIRSR036492-1"/>
    </source>
</evidence>
<dbReference type="EMBL" id="JABBNB010000027">
    <property type="protein sequence ID" value="NMO03818.1"/>
    <property type="molecule type" value="Genomic_DNA"/>
</dbReference>
<evidence type="ECO:0000256" key="5">
    <source>
        <dbReference type="PROSITE-ProRule" id="PRU10007"/>
    </source>
</evidence>
<sequence length="517" mass="55999">MSNTAHAPTDTLPNSEMIAVENPATGEIIGHIPDLTPEQVADLARRARAAQPGWEALGYHGRARVLRRMQRWLMDNADRVITTISAETGKAYEDAQMAELAYGAQAFGFWAENAPKYLADEKIRSSSLFVKGKRLTLRYRPIGVVGVIGPWNYPLVNSFGDCIPALAAGNSVILKPSEYTPMTSLLMADGLAACGLPDDVFLVATGRGATGAAVLDEVDMIMFTGSTATGRKVGIRAAERLIPASLELGGKDPMIVLADADVERAANHAVYYSMFNCGQTCISIERCYVEAPVYDDFVARVTAKTRALRQGVPNGPGSVDVGSMTFPPQVEIVERHVEDARQRGARVLVGGHRGRADGHWFEPTILVDVDHDMACMREETFGPTLPIMRITDADEAIRLANDSEYGLCASVFTRDAARGEAIARQIKAGSVTVNDALVNYTALELPMGGGKPGSGVGYRHGVGGIRKYCRQQSLLISRIHGHRDVHMHPYNATRTGLFTRVLALLNRGLPARSRRAD</sequence>
<evidence type="ECO:0000313" key="8">
    <source>
        <dbReference type="EMBL" id="NMO03818.1"/>
    </source>
</evidence>
<keyword evidence="9" id="KW-1185">Reference proteome</keyword>
<dbReference type="Gene3D" id="3.40.605.10">
    <property type="entry name" value="Aldehyde Dehydrogenase, Chain A, domain 1"/>
    <property type="match status" value="1"/>
</dbReference>
<dbReference type="InterPro" id="IPR029510">
    <property type="entry name" value="Ald_DH_CS_GLU"/>
</dbReference>
<dbReference type="PANTHER" id="PTHR11699">
    <property type="entry name" value="ALDEHYDE DEHYDROGENASE-RELATED"/>
    <property type="match status" value="1"/>
</dbReference>
<dbReference type="GO" id="GO:0016620">
    <property type="term" value="F:oxidoreductase activity, acting on the aldehyde or oxo group of donors, NAD or NADP as acceptor"/>
    <property type="evidence" value="ECO:0007669"/>
    <property type="project" value="InterPro"/>
</dbReference>
<evidence type="ECO:0000256" key="3">
    <source>
        <dbReference type="PIRNR" id="PIRNR036492"/>
    </source>
</evidence>
<comment type="caution">
    <text evidence="8">The sequence shown here is derived from an EMBL/GenBank/DDBJ whole genome shotgun (WGS) entry which is preliminary data.</text>
</comment>
<name>A0A848L8A9_9ACTN</name>
<protein>
    <recommendedName>
        <fullName evidence="3">Aldehyde dehydrogenase</fullName>
    </recommendedName>
</protein>
<dbReference type="Proteomes" id="UP000550729">
    <property type="component" value="Unassembled WGS sequence"/>
</dbReference>
<proteinExistence type="inferred from homology"/>
<dbReference type="InterPro" id="IPR012394">
    <property type="entry name" value="Aldehyde_DH_NAD(P)"/>
</dbReference>
<dbReference type="InterPro" id="IPR016161">
    <property type="entry name" value="Ald_DH/histidinol_DH"/>
</dbReference>
<gene>
    <name evidence="8" type="ORF">HH308_21615</name>
</gene>
<dbReference type="GO" id="GO:0006081">
    <property type="term" value="P:aldehyde metabolic process"/>
    <property type="evidence" value="ECO:0007669"/>
    <property type="project" value="InterPro"/>
</dbReference>
<evidence type="ECO:0000259" key="7">
    <source>
        <dbReference type="Pfam" id="PF00171"/>
    </source>
</evidence>
<dbReference type="InterPro" id="IPR015590">
    <property type="entry name" value="Aldehyde_DH_dom"/>
</dbReference>
<evidence type="ECO:0000256" key="1">
    <source>
        <dbReference type="ARBA" id="ARBA00009986"/>
    </source>
</evidence>